<dbReference type="EMBL" id="JBHMEY010000006">
    <property type="protein sequence ID" value="MFB9095371.1"/>
    <property type="molecule type" value="Genomic_DNA"/>
</dbReference>
<accession>A0ABV5GK67</accession>
<evidence type="ECO:0000313" key="2">
    <source>
        <dbReference type="Proteomes" id="UP001589607"/>
    </source>
</evidence>
<proteinExistence type="predicted"/>
<organism evidence="1 2">
    <name type="scientific">Flavobacterium jumunjinense</name>
    <dbReference type="NCBI Taxonomy" id="998845"/>
    <lineage>
        <taxon>Bacteria</taxon>
        <taxon>Pseudomonadati</taxon>
        <taxon>Bacteroidota</taxon>
        <taxon>Flavobacteriia</taxon>
        <taxon>Flavobacteriales</taxon>
        <taxon>Flavobacteriaceae</taxon>
        <taxon>Flavobacterium</taxon>
    </lineage>
</organism>
<comment type="caution">
    <text evidence="1">The sequence shown here is derived from an EMBL/GenBank/DDBJ whole genome shotgun (WGS) entry which is preliminary data.</text>
</comment>
<keyword evidence="2" id="KW-1185">Reference proteome</keyword>
<reference evidence="1 2" key="1">
    <citation type="submission" date="2024-09" db="EMBL/GenBank/DDBJ databases">
        <authorList>
            <person name="Sun Q."/>
            <person name="Mori K."/>
        </authorList>
    </citation>
    <scope>NUCLEOTIDE SEQUENCE [LARGE SCALE GENOMIC DNA]</scope>
    <source>
        <strain evidence="1 2">CECT 7955</strain>
    </source>
</reference>
<name>A0ABV5GK67_9FLAO</name>
<protein>
    <submittedName>
        <fullName evidence="1">Uncharacterized protein</fullName>
    </submittedName>
</protein>
<evidence type="ECO:0000313" key="1">
    <source>
        <dbReference type="EMBL" id="MFB9095371.1"/>
    </source>
</evidence>
<gene>
    <name evidence="1" type="ORF">ACFFVF_02495</name>
</gene>
<dbReference type="RefSeq" id="WP_236456939.1">
    <property type="nucleotide sequence ID" value="NZ_CBCSGE010000010.1"/>
</dbReference>
<dbReference type="Proteomes" id="UP001589607">
    <property type="component" value="Unassembled WGS sequence"/>
</dbReference>
<sequence>MKIKKRKEDIRNQILKKVEYYRNNKGIQFFDDANNQYKESIKLDDNEIEVLLIKLNRLKKVLLTTKCLYIVDKNSTTKISGKDIDRFDYMEFINGEKIIEGKSKIKIMLLRFKMNFRIGNYRIVKNNGSFIELVIKRTRFADCLNDCIKKLKFVGNKYEGI</sequence>